<reference evidence="3" key="1">
    <citation type="submission" date="2015-06" db="EMBL/GenBank/DDBJ databases">
        <authorList>
            <person name="Hoefler B.C."/>
            <person name="Straight P.D."/>
        </authorList>
    </citation>
    <scope>NUCLEOTIDE SEQUENCE</scope>
</reference>
<sequence>MHTKVILFATIVAGVALSTALPVGDNENGKYQNSVDNKNDGKYHPSNDGKYRPSSRGEGATGGYYDAQGRYIHSSQPYRHVHDNRELGKYTHIPYPYDGGYGPYNGTNIPYMHVDVPYDHNLYTVSNADFKVPEIKLEYGFPDHEPQIDITPNTDNPVVNHSADLIENGDETTSKSPNAEQ</sequence>
<feature type="chain" id="PRO_5005521984" evidence="2">
    <location>
        <begin position="21"/>
        <end position="181"/>
    </location>
</feature>
<feature type="region of interest" description="Disordered" evidence="1">
    <location>
        <begin position="151"/>
        <end position="181"/>
    </location>
</feature>
<dbReference type="EMBL" id="GDHF01015784">
    <property type="protein sequence ID" value="JAI36530.1"/>
    <property type="molecule type" value="Transcribed_RNA"/>
</dbReference>
<dbReference type="OrthoDB" id="8037455at2759"/>
<feature type="signal peptide" evidence="2">
    <location>
        <begin position="1"/>
        <end position="20"/>
    </location>
</feature>
<protein>
    <submittedName>
        <fullName evidence="3">Uncharacterized protein</fullName>
    </submittedName>
</protein>
<gene>
    <name evidence="3" type="ORF">c5_g1_i1</name>
</gene>
<name>A0A0K8VDA3_BACLA</name>
<evidence type="ECO:0000313" key="3">
    <source>
        <dbReference type="EMBL" id="JAI36530.1"/>
    </source>
</evidence>
<evidence type="ECO:0000256" key="2">
    <source>
        <dbReference type="SAM" id="SignalP"/>
    </source>
</evidence>
<organism evidence="3">
    <name type="scientific">Bactrocera latifrons</name>
    <name type="common">Malaysian fruit fly</name>
    <name type="synonym">Chaetodacus latifrons</name>
    <dbReference type="NCBI Taxonomy" id="174628"/>
    <lineage>
        <taxon>Eukaryota</taxon>
        <taxon>Metazoa</taxon>
        <taxon>Ecdysozoa</taxon>
        <taxon>Arthropoda</taxon>
        <taxon>Hexapoda</taxon>
        <taxon>Insecta</taxon>
        <taxon>Pterygota</taxon>
        <taxon>Neoptera</taxon>
        <taxon>Endopterygota</taxon>
        <taxon>Diptera</taxon>
        <taxon>Brachycera</taxon>
        <taxon>Muscomorpha</taxon>
        <taxon>Tephritoidea</taxon>
        <taxon>Tephritidae</taxon>
        <taxon>Bactrocera</taxon>
        <taxon>Bactrocera</taxon>
    </lineage>
</organism>
<accession>A0A0K8VDA3</accession>
<dbReference type="AlphaFoldDB" id="A0A0K8VDA3"/>
<keyword evidence="2" id="KW-0732">Signal</keyword>
<feature type="compositionally biased region" description="Basic and acidic residues" evidence="1">
    <location>
        <begin position="37"/>
        <end position="51"/>
    </location>
</feature>
<proteinExistence type="predicted"/>
<evidence type="ECO:0000256" key="1">
    <source>
        <dbReference type="SAM" id="MobiDB-lite"/>
    </source>
</evidence>
<feature type="region of interest" description="Disordered" evidence="1">
    <location>
        <begin position="23"/>
        <end position="63"/>
    </location>
</feature>